<dbReference type="SUPFAM" id="SSF55961">
    <property type="entry name" value="Bet v1-like"/>
    <property type="match status" value="1"/>
</dbReference>
<evidence type="ECO:0000313" key="2">
    <source>
        <dbReference type="Proteomes" id="UP001255856"/>
    </source>
</evidence>
<protein>
    <submittedName>
        <fullName evidence="1">Uncharacterized protein</fullName>
    </submittedName>
</protein>
<name>A0AAD9II36_PROWI</name>
<dbReference type="Gene3D" id="3.30.530.20">
    <property type="match status" value="1"/>
</dbReference>
<sequence>MEEAQKRKVSGHSSNGIAVTAKAEAAARLKEYLALDPEGLLGGSGAAAPAHFSAPPFPVEEEGEAEARRALAALRDADAEDGGWHHMRHKDVLDMAHLAVPGTSEHRVRFEVELPHPVEHLVALLHEWDLLPSWNTTCMDATVLQAPSLWEALVYTAQWLPYPFSDAQVLARARAHDLADEENSVLVTVESEPFPADNARTQPDWTATLPKAIKSRRVVDVLPGTCFNLICLPRDAAGRARSRAEIHVHIDVHLKYVPNALINFVLKFLAPFIYSTAVKILDSHFGGEAPSPWEERMARQPELFGLLTRRVRDVEQGHKAEEEERMREALTDA</sequence>
<gene>
    <name evidence="1" type="ORF">QBZ16_005402</name>
</gene>
<accession>A0AAD9II36</accession>
<reference evidence="1" key="1">
    <citation type="submission" date="2021-01" db="EMBL/GenBank/DDBJ databases">
        <authorList>
            <person name="Eckstrom K.M.E."/>
        </authorList>
    </citation>
    <scope>NUCLEOTIDE SEQUENCE</scope>
    <source>
        <strain evidence="1">UVCC 0001</strain>
    </source>
</reference>
<dbReference type="InterPro" id="IPR023393">
    <property type="entry name" value="START-like_dom_sf"/>
</dbReference>
<dbReference type="Proteomes" id="UP001255856">
    <property type="component" value="Unassembled WGS sequence"/>
</dbReference>
<keyword evidence="2" id="KW-1185">Reference proteome</keyword>
<proteinExistence type="predicted"/>
<evidence type="ECO:0000313" key="1">
    <source>
        <dbReference type="EMBL" id="KAK2076642.1"/>
    </source>
</evidence>
<dbReference type="AlphaFoldDB" id="A0AAD9II36"/>
<organism evidence="1 2">
    <name type="scientific">Prototheca wickerhamii</name>
    <dbReference type="NCBI Taxonomy" id="3111"/>
    <lineage>
        <taxon>Eukaryota</taxon>
        <taxon>Viridiplantae</taxon>
        <taxon>Chlorophyta</taxon>
        <taxon>core chlorophytes</taxon>
        <taxon>Trebouxiophyceae</taxon>
        <taxon>Chlorellales</taxon>
        <taxon>Chlorellaceae</taxon>
        <taxon>Prototheca</taxon>
    </lineage>
</organism>
<dbReference type="EMBL" id="JASFZW010000009">
    <property type="protein sequence ID" value="KAK2076642.1"/>
    <property type="molecule type" value="Genomic_DNA"/>
</dbReference>
<comment type="caution">
    <text evidence="1">The sequence shown here is derived from an EMBL/GenBank/DDBJ whole genome shotgun (WGS) entry which is preliminary data.</text>
</comment>